<dbReference type="PROSITE" id="PS51352">
    <property type="entry name" value="THIOREDOXIN_2"/>
    <property type="match status" value="1"/>
</dbReference>
<evidence type="ECO:0000256" key="7">
    <source>
        <dbReference type="SAM" id="Phobius"/>
    </source>
</evidence>
<evidence type="ECO:0000256" key="5">
    <source>
        <dbReference type="ARBA" id="ARBA00023284"/>
    </source>
</evidence>
<dbReference type="Gene3D" id="3.40.30.10">
    <property type="entry name" value="Glutaredoxin"/>
    <property type="match status" value="1"/>
</dbReference>
<feature type="domain" description="Thioredoxin" evidence="8">
    <location>
        <begin position="53"/>
        <end position="237"/>
    </location>
</feature>
<comment type="caution">
    <text evidence="9">The sequence shown here is derived from an EMBL/GenBank/DDBJ whole genome shotgun (WGS) entry which is preliminary data.</text>
</comment>
<feature type="compositionally biased region" description="Basic residues" evidence="6">
    <location>
        <begin position="1"/>
        <end position="11"/>
    </location>
</feature>
<keyword evidence="7" id="KW-0472">Membrane</keyword>
<reference evidence="9 10" key="1">
    <citation type="submission" date="2021-03" db="EMBL/GenBank/DDBJ databases">
        <title>Genomic Encyclopedia of Type Strains, Phase IV (KMG-IV): sequencing the most valuable type-strain genomes for metagenomic binning, comparative biology and taxonomic classification.</title>
        <authorList>
            <person name="Goeker M."/>
        </authorList>
    </citation>
    <scope>NUCLEOTIDE SEQUENCE [LARGE SCALE GENOMIC DNA]</scope>
    <source>
        <strain evidence="9 10">DSM 23491</strain>
    </source>
</reference>
<keyword evidence="9" id="KW-0413">Isomerase</keyword>
<sequence>MSSNHRKKQKQNYKEQRMQQKQKDQARMRRLLWITGSIIVVIIAAMIIFKPKATENITAIDYTNLPTIGDKNAPVKIVELGDFKCPSCRTFSQEIEPKLKADYIDKGIVSLYFMNLPFIGPDSNTAALAAQSIFHQNNDAFWKYYDAIYKNQPDENLIWATPEYLVDLARKEALSIDFTKLEQDIKSKTYQKDIDEQTAFANKNVVNSTPTLFINGVKFEQANDYEKLKAAIESAQKGE</sequence>
<dbReference type="Proteomes" id="UP001519273">
    <property type="component" value="Unassembled WGS sequence"/>
</dbReference>
<organism evidence="9 10">
    <name type="scientific">Paenibacillus sediminis</name>
    <dbReference type="NCBI Taxonomy" id="664909"/>
    <lineage>
        <taxon>Bacteria</taxon>
        <taxon>Bacillati</taxon>
        <taxon>Bacillota</taxon>
        <taxon>Bacilli</taxon>
        <taxon>Bacillales</taxon>
        <taxon>Paenibacillaceae</taxon>
        <taxon>Paenibacillus</taxon>
    </lineage>
</organism>
<protein>
    <submittedName>
        <fullName evidence="9">Protein-disulfide isomerase</fullName>
    </submittedName>
</protein>
<evidence type="ECO:0000256" key="1">
    <source>
        <dbReference type="ARBA" id="ARBA00005791"/>
    </source>
</evidence>
<keyword evidence="4" id="KW-1015">Disulfide bond</keyword>
<evidence type="ECO:0000256" key="3">
    <source>
        <dbReference type="ARBA" id="ARBA00023002"/>
    </source>
</evidence>
<keyword evidence="7" id="KW-1133">Transmembrane helix</keyword>
<evidence type="ECO:0000256" key="6">
    <source>
        <dbReference type="SAM" id="MobiDB-lite"/>
    </source>
</evidence>
<proteinExistence type="inferred from homology"/>
<feature type="transmembrane region" description="Helical" evidence="7">
    <location>
        <begin position="31"/>
        <end position="49"/>
    </location>
</feature>
<dbReference type="RefSeq" id="WP_245251861.1">
    <property type="nucleotide sequence ID" value="NZ_CBCRVE010000002.1"/>
</dbReference>
<keyword evidence="5" id="KW-0676">Redox-active center</keyword>
<name>A0ABS4H0P0_9BACL</name>
<gene>
    <name evidence="9" type="ORF">J2Z20_000959</name>
</gene>
<feature type="region of interest" description="Disordered" evidence="6">
    <location>
        <begin position="1"/>
        <end position="21"/>
    </location>
</feature>
<evidence type="ECO:0000259" key="8">
    <source>
        <dbReference type="PROSITE" id="PS51352"/>
    </source>
</evidence>
<dbReference type="PANTHER" id="PTHR13887">
    <property type="entry name" value="GLUTATHIONE S-TRANSFERASE KAPPA"/>
    <property type="match status" value="1"/>
</dbReference>
<keyword evidence="7" id="KW-0812">Transmembrane</keyword>
<keyword evidence="3" id="KW-0560">Oxidoreductase</keyword>
<evidence type="ECO:0000256" key="4">
    <source>
        <dbReference type="ARBA" id="ARBA00023157"/>
    </source>
</evidence>
<evidence type="ECO:0000313" key="10">
    <source>
        <dbReference type="Proteomes" id="UP001519273"/>
    </source>
</evidence>
<dbReference type="InterPro" id="IPR036249">
    <property type="entry name" value="Thioredoxin-like_sf"/>
</dbReference>
<accession>A0ABS4H0P0</accession>
<evidence type="ECO:0000313" key="9">
    <source>
        <dbReference type="EMBL" id="MBP1936098.1"/>
    </source>
</evidence>
<dbReference type="SUPFAM" id="SSF52833">
    <property type="entry name" value="Thioredoxin-like"/>
    <property type="match status" value="1"/>
</dbReference>
<keyword evidence="2" id="KW-0732">Signal</keyword>
<dbReference type="GO" id="GO:0016853">
    <property type="term" value="F:isomerase activity"/>
    <property type="evidence" value="ECO:0007669"/>
    <property type="project" value="UniProtKB-KW"/>
</dbReference>
<dbReference type="PANTHER" id="PTHR13887:SF14">
    <property type="entry name" value="DISULFIDE BOND FORMATION PROTEIN D"/>
    <property type="match status" value="1"/>
</dbReference>
<dbReference type="Pfam" id="PF13462">
    <property type="entry name" value="Thioredoxin_4"/>
    <property type="match status" value="1"/>
</dbReference>
<dbReference type="InterPro" id="IPR013766">
    <property type="entry name" value="Thioredoxin_domain"/>
</dbReference>
<dbReference type="EMBL" id="JAGGKP010000001">
    <property type="protein sequence ID" value="MBP1936098.1"/>
    <property type="molecule type" value="Genomic_DNA"/>
</dbReference>
<keyword evidence="10" id="KW-1185">Reference proteome</keyword>
<dbReference type="InterPro" id="IPR012336">
    <property type="entry name" value="Thioredoxin-like_fold"/>
</dbReference>
<evidence type="ECO:0000256" key="2">
    <source>
        <dbReference type="ARBA" id="ARBA00022729"/>
    </source>
</evidence>
<feature type="compositionally biased region" description="Basic and acidic residues" evidence="6">
    <location>
        <begin position="12"/>
        <end position="21"/>
    </location>
</feature>
<comment type="similarity">
    <text evidence="1">Belongs to the thioredoxin family. DsbA subfamily.</text>
</comment>